<dbReference type="Pfam" id="PF00487">
    <property type="entry name" value="FA_desaturase"/>
    <property type="match status" value="1"/>
</dbReference>
<keyword evidence="3" id="KW-1003">Cell membrane</keyword>
<evidence type="ECO:0000256" key="2">
    <source>
        <dbReference type="ARBA" id="ARBA00010823"/>
    </source>
</evidence>
<evidence type="ECO:0000256" key="8">
    <source>
        <dbReference type="ARBA" id="ARBA00023002"/>
    </source>
</evidence>
<reference evidence="14 15" key="1">
    <citation type="submission" date="2024-04" db="EMBL/GenBank/DDBJ databases">
        <title>whole genome sequencing of Lutimonas vermicola strain IMCC1616.</title>
        <authorList>
            <person name="Bae S.S."/>
        </authorList>
    </citation>
    <scope>NUCLEOTIDE SEQUENCE [LARGE SCALE GENOMIC DNA]</scope>
    <source>
        <strain evidence="14 15">IMCC1616</strain>
    </source>
</reference>
<gene>
    <name evidence="14" type="ORF">AABB81_12235</name>
</gene>
<evidence type="ECO:0000256" key="12">
    <source>
        <dbReference type="SAM" id="Phobius"/>
    </source>
</evidence>
<keyword evidence="10" id="KW-0503">Monooxygenase</keyword>
<evidence type="ECO:0000256" key="5">
    <source>
        <dbReference type="ARBA" id="ARBA00022692"/>
    </source>
</evidence>
<keyword evidence="11 12" id="KW-0472">Membrane</keyword>
<dbReference type="InterPro" id="IPR005804">
    <property type="entry name" value="FA_desaturase_dom"/>
</dbReference>
<evidence type="ECO:0000313" key="15">
    <source>
        <dbReference type="Proteomes" id="UP001474120"/>
    </source>
</evidence>
<evidence type="ECO:0000256" key="10">
    <source>
        <dbReference type="ARBA" id="ARBA00023033"/>
    </source>
</evidence>
<keyword evidence="6" id="KW-0479">Metal-binding</keyword>
<dbReference type="RefSeq" id="WP_342160835.1">
    <property type="nucleotide sequence ID" value="NZ_JBCDNA010000003.1"/>
</dbReference>
<name>A0ABU9L2J0_9FLAO</name>
<feature type="domain" description="Fatty acid desaturase" evidence="13">
    <location>
        <begin position="103"/>
        <end position="320"/>
    </location>
</feature>
<evidence type="ECO:0000313" key="14">
    <source>
        <dbReference type="EMBL" id="MEL4456668.1"/>
    </source>
</evidence>
<comment type="caution">
    <text evidence="14">The sequence shown here is derived from an EMBL/GenBank/DDBJ whole genome shotgun (WGS) entry which is preliminary data.</text>
</comment>
<dbReference type="EMBL" id="JBCDNA010000003">
    <property type="protein sequence ID" value="MEL4456668.1"/>
    <property type="molecule type" value="Genomic_DNA"/>
</dbReference>
<feature type="transmembrane region" description="Helical" evidence="12">
    <location>
        <begin position="232"/>
        <end position="251"/>
    </location>
</feature>
<feature type="transmembrane region" description="Helical" evidence="12">
    <location>
        <begin position="208"/>
        <end position="226"/>
    </location>
</feature>
<feature type="transmembrane region" description="Helical" evidence="12">
    <location>
        <begin position="65"/>
        <end position="86"/>
    </location>
</feature>
<evidence type="ECO:0000256" key="7">
    <source>
        <dbReference type="ARBA" id="ARBA00022989"/>
    </source>
</evidence>
<accession>A0ABU9L2J0</accession>
<evidence type="ECO:0000256" key="3">
    <source>
        <dbReference type="ARBA" id="ARBA00022475"/>
    </source>
</evidence>
<dbReference type="CDD" id="cd03512">
    <property type="entry name" value="Alkane-hydroxylase"/>
    <property type="match status" value="1"/>
</dbReference>
<keyword evidence="5 12" id="KW-0812">Transmembrane</keyword>
<sequence>MRKLKYLFVYILPLGVYFAFNRNGWRTFTPIIFTFVLIPLIELFLKPDKSNFDQETVLKEKKSRIYDWILYLSVPLQLLMLTSFLFVIELTPMNSVSFVGKVFAMGLLCGVLGINIGHELGHRSSRMEQFLGEILLLTSLNTHFLPYHNEGHHREVATPEDAATAKKGQSLFSFWITSHFGSYAKAWKIENNRMKRSGKSILSFSNRMISYSLANIILLFGIYYFFDVKVLLAFVLASVIGILLLETVNYIEHYGLLREKNNSGRYERVKHEHSWNSDHQIGRLMLFNLSRHSDHHYKASKKYQVLESLPESPQMPTGYPGMMMLSLIPPLWFRVMNPKLKVFDKRPANKAKAFLI</sequence>
<keyword evidence="4" id="KW-0997">Cell inner membrane</keyword>
<keyword evidence="9" id="KW-0408">Iron</keyword>
<feature type="transmembrane region" description="Helical" evidence="12">
    <location>
        <begin position="28"/>
        <end position="45"/>
    </location>
</feature>
<dbReference type="InterPro" id="IPR033885">
    <property type="entry name" value="AlkB/XylM"/>
</dbReference>
<organism evidence="14 15">
    <name type="scientific">Lutimonas vermicola</name>
    <dbReference type="NCBI Taxonomy" id="414288"/>
    <lineage>
        <taxon>Bacteria</taxon>
        <taxon>Pseudomonadati</taxon>
        <taxon>Bacteroidota</taxon>
        <taxon>Flavobacteriia</taxon>
        <taxon>Flavobacteriales</taxon>
        <taxon>Flavobacteriaceae</taxon>
        <taxon>Lutimonas</taxon>
    </lineage>
</organism>
<keyword evidence="15" id="KW-1185">Reference proteome</keyword>
<keyword evidence="8" id="KW-0560">Oxidoreductase</keyword>
<evidence type="ECO:0000256" key="11">
    <source>
        <dbReference type="ARBA" id="ARBA00023136"/>
    </source>
</evidence>
<protein>
    <submittedName>
        <fullName evidence="14">Alkane 1-monooxygenase</fullName>
    </submittedName>
</protein>
<comment type="subcellular location">
    <subcellularLocation>
        <location evidence="1">Cell inner membrane</location>
        <topology evidence="1">Multi-pass membrane protein</topology>
    </subcellularLocation>
</comment>
<evidence type="ECO:0000259" key="13">
    <source>
        <dbReference type="Pfam" id="PF00487"/>
    </source>
</evidence>
<dbReference type="Proteomes" id="UP001474120">
    <property type="component" value="Unassembled WGS sequence"/>
</dbReference>
<dbReference type="PANTHER" id="PTHR38674">
    <property type="entry name" value="ALKANE 1-MONOOXYGENASE 1"/>
    <property type="match status" value="1"/>
</dbReference>
<dbReference type="PANTHER" id="PTHR38674:SF1">
    <property type="entry name" value="ALKANE 1-MONOOXYGENASE 1"/>
    <property type="match status" value="1"/>
</dbReference>
<feature type="transmembrane region" description="Helical" evidence="12">
    <location>
        <begin position="7"/>
        <end position="22"/>
    </location>
</feature>
<evidence type="ECO:0000256" key="6">
    <source>
        <dbReference type="ARBA" id="ARBA00022723"/>
    </source>
</evidence>
<comment type="similarity">
    <text evidence="2">Belongs to the fatty acid desaturase type 1 family. AlkB subfamily.</text>
</comment>
<evidence type="ECO:0000256" key="1">
    <source>
        <dbReference type="ARBA" id="ARBA00004429"/>
    </source>
</evidence>
<evidence type="ECO:0000256" key="4">
    <source>
        <dbReference type="ARBA" id="ARBA00022519"/>
    </source>
</evidence>
<keyword evidence="7 12" id="KW-1133">Transmembrane helix</keyword>
<proteinExistence type="inferred from homology"/>
<feature type="transmembrane region" description="Helical" evidence="12">
    <location>
        <begin position="98"/>
        <end position="118"/>
    </location>
</feature>
<evidence type="ECO:0000256" key="9">
    <source>
        <dbReference type="ARBA" id="ARBA00023004"/>
    </source>
</evidence>